<protein>
    <recommendedName>
        <fullName evidence="6">GCF C-terminal domain-containing protein</fullName>
    </recommendedName>
</protein>
<sequence length="856" mass="100957">MNRRTKKNRVYRQRDKSSSSENETCRDKKMSEKKQKIKSRYLNKSNINRVKKAPSSTNKISFDIDENADVEEFQIRKDKNRTSKREKVKQALAAAIAQQEHESEISQEINNVQTANKQQNLPQSIHDYSELTRKYTSTRETQIINPHIVHLARKQREKARQVSDSTYIPLAPRDVENEDDPDGDEFDIDMLNKNQCYKEVEPEKCSIIEMKDHRHNQEAYMRDIENQIRDREQASSNSDSDSSTENAEMRWEEQQIRKAMSYKTGQPIYSKHPNPLPKEMKFFSNHILYNTFAKDAKQSDSNKEILGKYVKSIKKYDINKLKNLTIDESWRHCDTTDVMCILHDGISVLEQQNIKYNSYKEAVINRMDEIRLLQDVEITGNDSLHVQFNLIKEITTYINILDDCFTQKVILINHLENRTIINFTNNSKFVISRRRQNIKDEASSLMGFLKNKTDVIEDEHQLKLMKKRLDSQLQRSLKREEKRNLIDKKSHYDGYSSDDLLGGKNLERSKTTICTNNYLQHDCGIKESRDRIFDDVAEEYTNYQNLFKKITLWVDRDAEFVKKCGLIYYVGDLISMHIRNNHITWNPLVVKDNGIKFHDWYKNVDNFYKEIGPKLELDASDVDKIFCYIIDATFMLKLASTKPSNGVMIDLEIVKEFDALSKKKCTLLRTILNSIFNIHVELFKQRQNYPNTCEIFKLIEQRIKLSIDEDLYVPLFPIKILESRDTDCAKFHSRQFFRSLKLLENVMILSKFITKTFFIECIINNLMERHLILSFRYDCVDEFFVVKCSEVASKFQKHKSILKHADPSLQIIIKFINYLAHDWKQNFNVNSIYYLTNLESKIKDIINNLQEIIEGI</sequence>
<dbReference type="GO" id="GO:0005634">
    <property type="term" value="C:nucleus"/>
    <property type="evidence" value="ECO:0007669"/>
    <property type="project" value="UniProtKB-SubCell"/>
</dbReference>
<feature type="region of interest" description="Disordered" evidence="3">
    <location>
        <begin position="230"/>
        <end position="249"/>
    </location>
</feature>
<comment type="caution">
    <text evidence="4">The sequence shown here is derived from an EMBL/GenBank/DDBJ whole genome shotgun (WGS) entry which is preliminary data.</text>
</comment>
<evidence type="ECO:0000256" key="3">
    <source>
        <dbReference type="SAM" id="MobiDB-lite"/>
    </source>
</evidence>
<dbReference type="PANTHER" id="PTHR12214:SF0">
    <property type="entry name" value="LD29489P"/>
    <property type="match status" value="1"/>
</dbReference>
<dbReference type="PANTHER" id="PTHR12214">
    <property type="entry name" value="GC-RICH SEQUENCE DNA-BINDING FACTOR"/>
    <property type="match status" value="1"/>
</dbReference>
<feature type="compositionally biased region" description="Basic and acidic residues" evidence="3">
    <location>
        <begin position="12"/>
        <end position="34"/>
    </location>
</feature>
<gene>
    <name evidence="4" type="ORF">A3Q56_01261</name>
</gene>
<dbReference type="Proteomes" id="UP000078046">
    <property type="component" value="Unassembled WGS sequence"/>
</dbReference>
<evidence type="ECO:0000256" key="1">
    <source>
        <dbReference type="ARBA" id="ARBA00004123"/>
    </source>
</evidence>
<name>A0A177B9K6_9BILA</name>
<dbReference type="InterPro" id="IPR012890">
    <property type="entry name" value="GCFC2-like"/>
</dbReference>
<keyword evidence="2" id="KW-0539">Nucleus</keyword>
<keyword evidence="5" id="KW-1185">Reference proteome</keyword>
<evidence type="ECO:0000313" key="4">
    <source>
        <dbReference type="EMBL" id="OAF70978.1"/>
    </source>
</evidence>
<dbReference type="AlphaFoldDB" id="A0A177B9K6"/>
<organism evidence="4 5">
    <name type="scientific">Intoshia linei</name>
    <dbReference type="NCBI Taxonomy" id="1819745"/>
    <lineage>
        <taxon>Eukaryota</taxon>
        <taxon>Metazoa</taxon>
        <taxon>Spiralia</taxon>
        <taxon>Lophotrochozoa</taxon>
        <taxon>Mesozoa</taxon>
        <taxon>Orthonectida</taxon>
        <taxon>Rhopaluridae</taxon>
        <taxon>Intoshia</taxon>
    </lineage>
</organism>
<comment type="subcellular location">
    <subcellularLocation>
        <location evidence="1">Nucleus</location>
    </subcellularLocation>
</comment>
<proteinExistence type="predicted"/>
<feature type="region of interest" description="Disordered" evidence="3">
    <location>
        <begin position="1"/>
        <end position="43"/>
    </location>
</feature>
<feature type="compositionally biased region" description="Basic residues" evidence="3">
    <location>
        <begin position="1"/>
        <end position="11"/>
    </location>
</feature>
<evidence type="ECO:0008006" key="6">
    <source>
        <dbReference type="Google" id="ProtNLM"/>
    </source>
</evidence>
<reference evidence="4 5" key="1">
    <citation type="submission" date="2016-04" db="EMBL/GenBank/DDBJ databases">
        <title>The genome of Intoshia linei affirms orthonectids as highly simplified spiralians.</title>
        <authorList>
            <person name="Mikhailov K.V."/>
            <person name="Slusarev G.S."/>
            <person name="Nikitin M.A."/>
            <person name="Logacheva M.D."/>
            <person name="Penin A."/>
            <person name="Aleoshin V."/>
            <person name="Panchin Y.V."/>
        </authorList>
    </citation>
    <scope>NUCLEOTIDE SEQUENCE [LARGE SCALE GENOMIC DNA]</scope>
    <source>
        <strain evidence="4">Intl2013</strain>
        <tissue evidence="4">Whole animal</tissue>
    </source>
</reference>
<evidence type="ECO:0000256" key="2">
    <source>
        <dbReference type="ARBA" id="ARBA00023242"/>
    </source>
</evidence>
<evidence type="ECO:0000313" key="5">
    <source>
        <dbReference type="Proteomes" id="UP000078046"/>
    </source>
</evidence>
<accession>A0A177B9K6</accession>
<dbReference type="GO" id="GO:0003677">
    <property type="term" value="F:DNA binding"/>
    <property type="evidence" value="ECO:0007669"/>
    <property type="project" value="InterPro"/>
</dbReference>
<dbReference type="GO" id="GO:0000398">
    <property type="term" value="P:mRNA splicing, via spliceosome"/>
    <property type="evidence" value="ECO:0007669"/>
    <property type="project" value="InterPro"/>
</dbReference>
<dbReference type="OrthoDB" id="429427at2759"/>
<dbReference type="EMBL" id="LWCA01000092">
    <property type="protein sequence ID" value="OAF70978.1"/>
    <property type="molecule type" value="Genomic_DNA"/>
</dbReference>